<accession>A0A931CAH5</accession>
<dbReference type="EMBL" id="JADQTO010000020">
    <property type="protein sequence ID" value="MBG0566390.1"/>
    <property type="molecule type" value="Genomic_DNA"/>
</dbReference>
<sequence>MTDHPLLDRARRLWSDLAGAPVAFKDAAIDVAVSSRSLLCPPGWVGVVGLGSAVIGTAPDGDTAEMVRASLSDLPSTAMTDPAVVGGRLPVAEVLGPASLAYCDVAGFRPVGFEVVEMAPAGHTDVGTLLASVPAEDADESGLAEITSPAFVVRTGSEVIAAAGYRTWPCSTAHVSVLTVPAKRGRGLARTVAAAAVTHALDGGLLPQWRARPDASRRVARALGFRELGSQLSICLLPAGAAESVDHL</sequence>
<keyword evidence="3" id="KW-1185">Reference proteome</keyword>
<dbReference type="InterPro" id="IPR000182">
    <property type="entry name" value="GNAT_dom"/>
</dbReference>
<dbReference type="InterPro" id="IPR016181">
    <property type="entry name" value="Acyl_CoA_acyltransferase"/>
</dbReference>
<name>A0A931CAH5_9ACTN</name>
<gene>
    <name evidence="2" type="ORF">I4J89_33575</name>
</gene>
<evidence type="ECO:0000259" key="1">
    <source>
        <dbReference type="PROSITE" id="PS51186"/>
    </source>
</evidence>
<dbReference type="RefSeq" id="WP_196418169.1">
    <property type="nucleotide sequence ID" value="NZ_JADQTO010000020.1"/>
</dbReference>
<proteinExistence type="predicted"/>
<dbReference type="Proteomes" id="UP000598146">
    <property type="component" value="Unassembled WGS sequence"/>
</dbReference>
<dbReference type="SUPFAM" id="SSF55729">
    <property type="entry name" value="Acyl-CoA N-acyltransferases (Nat)"/>
    <property type="match status" value="1"/>
</dbReference>
<evidence type="ECO:0000313" key="3">
    <source>
        <dbReference type="Proteomes" id="UP000598146"/>
    </source>
</evidence>
<comment type="caution">
    <text evidence="2">The sequence shown here is derived from an EMBL/GenBank/DDBJ whole genome shotgun (WGS) entry which is preliminary data.</text>
</comment>
<evidence type="ECO:0000313" key="2">
    <source>
        <dbReference type="EMBL" id="MBG0566390.1"/>
    </source>
</evidence>
<dbReference type="AlphaFoldDB" id="A0A931CAH5"/>
<dbReference type="Pfam" id="PF12746">
    <property type="entry name" value="GNAT_acetyltran"/>
    <property type="match status" value="1"/>
</dbReference>
<dbReference type="InterPro" id="IPR027365">
    <property type="entry name" value="GNAT_acetyltra_YdfB-like"/>
</dbReference>
<dbReference type="GO" id="GO:0016747">
    <property type="term" value="F:acyltransferase activity, transferring groups other than amino-acyl groups"/>
    <property type="evidence" value="ECO:0007669"/>
    <property type="project" value="InterPro"/>
</dbReference>
<reference evidence="2" key="1">
    <citation type="submission" date="2020-11" db="EMBL/GenBank/DDBJ databases">
        <title>Isolation and identification of active actinomycetes.</title>
        <authorList>
            <person name="Sun X."/>
        </authorList>
    </citation>
    <scope>NUCLEOTIDE SEQUENCE</scope>
    <source>
        <strain evidence="2">NEAU-A11</strain>
    </source>
</reference>
<dbReference type="Gene3D" id="3.40.630.30">
    <property type="match status" value="1"/>
</dbReference>
<protein>
    <submittedName>
        <fullName evidence="2">GNAT family N-acetyltransferase</fullName>
    </submittedName>
</protein>
<feature type="domain" description="N-acetyltransferase" evidence="1">
    <location>
        <begin position="116"/>
        <end position="248"/>
    </location>
</feature>
<organism evidence="2 3">
    <name type="scientific">Actinoplanes aureus</name>
    <dbReference type="NCBI Taxonomy" id="2792083"/>
    <lineage>
        <taxon>Bacteria</taxon>
        <taxon>Bacillati</taxon>
        <taxon>Actinomycetota</taxon>
        <taxon>Actinomycetes</taxon>
        <taxon>Micromonosporales</taxon>
        <taxon>Micromonosporaceae</taxon>
        <taxon>Actinoplanes</taxon>
    </lineage>
</organism>
<dbReference type="PROSITE" id="PS51186">
    <property type="entry name" value="GNAT"/>
    <property type="match status" value="1"/>
</dbReference>